<dbReference type="EMBL" id="JACHYB010000001">
    <property type="protein sequence ID" value="MBB3186071.1"/>
    <property type="molecule type" value="Genomic_DNA"/>
</dbReference>
<dbReference type="SUPFAM" id="SSF53067">
    <property type="entry name" value="Actin-like ATPase domain"/>
    <property type="match status" value="2"/>
</dbReference>
<keyword evidence="3" id="KW-1185">Reference proteome</keyword>
<dbReference type="Pfam" id="PF00814">
    <property type="entry name" value="TsaD"/>
    <property type="match status" value="1"/>
</dbReference>
<dbReference type="GO" id="GO:0005829">
    <property type="term" value="C:cytosol"/>
    <property type="evidence" value="ECO:0007669"/>
    <property type="project" value="TreeGrafter"/>
</dbReference>
<evidence type="ECO:0000259" key="1">
    <source>
        <dbReference type="Pfam" id="PF00814"/>
    </source>
</evidence>
<gene>
    <name evidence="2" type="ORF">FHX64_000234</name>
</gene>
<reference evidence="2 3" key="1">
    <citation type="submission" date="2020-08" db="EMBL/GenBank/DDBJ databases">
        <title>Genomic Encyclopedia of Type Strains, Phase IV (KMG-IV): sequencing the most valuable type-strain genomes for metagenomic binning, comparative biology and taxonomic classification.</title>
        <authorList>
            <person name="Goeker M."/>
        </authorList>
    </citation>
    <scope>NUCLEOTIDE SEQUENCE [LARGE SCALE GENOMIC DNA]</scope>
    <source>
        <strain evidence="2 3">DSM 27471</strain>
    </source>
</reference>
<dbReference type="GO" id="GO:0002949">
    <property type="term" value="P:tRNA threonylcarbamoyladenosine modification"/>
    <property type="evidence" value="ECO:0007669"/>
    <property type="project" value="InterPro"/>
</dbReference>
<dbReference type="RefSeq" id="WP_183412007.1">
    <property type="nucleotide sequence ID" value="NZ_JACHYB010000001.1"/>
</dbReference>
<dbReference type="Proteomes" id="UP000544222">
    <property type="component" value="Unassembled WGS sequence"/>
</dbReference>
<protein>
    <submittedName>
        <fullName evidence="2">tRNA threonylcarbamoyladenosine biosynthesis protein TsaB</fullName>
    </submittedName>
</protein>
<organism evidence="2 3">
    <name type="scientific">Microbacter margulisiae</name>
    <dbReference type="NCBI Taxonomy" id="1350067"/>
    <lineage>
        <taxon>Bacteria</taxon>
        <taxon>Pseudomonadati</taxon>
        <taxon>Bacteroidota</taxon>
        <taxon>Bacteroidia</taxon>
        <taxon>Bacteroidales</taxon>
        <taxon>Porphyromonadaceae</taxon>
        <taxon>Microbacter</taxon>
    </lineage>
</organism>
<dbReference type="InterPro" id="IPR000905">
    <property type="entry name" value="Gcp-like_dom"/>
</dbReference>
<evidence type="ECO:0000313" key="2">
    <source>
        <dbReference type="EMBL" id="MBB3186071.1"/>
    </source>
</evidence>
<name>A0A7W5DNE9_9PORP</name>
<dbReference type="Gene3D" id="3.30.420.40">
    <property type="match status" value="2"/>
</dbReference>
<dbReference type="PANTHER" id="PTHR11735">
    <property type="entry name" value="TRNA N6-ADENOSINE THREONYLCARBAMOYLTRANSFERASE"/>
    <property type="match status" value="1"/>
</dbReference>
<sequence length="230" mass="25413">MPVILHLETSTSVCSVALSVNGKLVANRISFEGPSHAVLLARFVDEILNEMRLQSVRPDAVAVSCGPGSYTGLRIGVSMAKGLCFGWHVPLISIDTLQLLAFSATQSNSSNEAMLLCPMLDARRMEVFSAIFDYQLNVVRPTTADIVDENIYLQWLEQYPVLFFGNGAEKCKPHLTHPHAHFADYIVPQASDMVALAENAFQIGNFVDTAYFEPFYLKDFIATVPKNKVL</sequence>
<accession>A0A7W5DNE9</accession>
<proteinExistence type="predicted"/>
<dbReference type="CDD" id="cd24032">
    <property type="entry name" value="ASKHA_NBD_TsaB"/>
    <property type="match status" value="1"/>
</dbReference>
<feature type="domain" description="Gcp-like" evidence="1">
    <location>
        <begin position="35"/>
        <end position="149"/>
    </location>
</feature>
<evidence type="ECO:0000313" key="3">
    <source>
        <dbReference type="Proteomes" id="UP000544222"/>
    </source>
</evidence>
<dbReference type="AlphaFoldDB" id="A0A7W5DNE9"/>
<comment type="caution">
    <text evidence="2">The sequence shown here is derived from an EMBL/GenBank/DDBJ whole genome shotgun (WGS) entry which is preliminary data.</text>
</comment>
<dbReference type="PANTHER" id="PTHR11735:SF11">
    <property type="entry name" value="TRNA THREONYLCARBAMOYLADENOSINE BIOSYNTHESIS PROTEIN TSAB"/>
    <property type="match status" value="1"/>
</dbReference>
<dbReference type="NCBIfam" id="TIGR03725">
    <property type="entry name" value="T6A_YeaZ"/>
    <property type="match status" value="1"/>
</dbReference>
<dbReference type="InterPro" id="IPR043129">
    <property type="entry name" value="ATPase_NBD"/>
</dbReference>
<dbReference type="InterPro" id="IPR022496">
    <property type="entry name" value="T6A_TsaB"/>
</dbReference>